<dbReference type="AlphaFoldDB" id="A0A2P7AQT7"/>
<keyword evidence="2" id="KW-1185">Reference proteome</keyword>
<dbReference type="Pfam" id="PF06754">
    <property type="entry name" value="PhnG"/>
    <property type="match status" value="1"/>
</dbReference>
<organism evidence="1 2">
    <name type="scientific">Phyllobacterium sophorae</name>
    <dbReference type="NCBI Taxonomy" id="1520277"/>
    <lineage>
        <taxon>Bacteria</taxon>
        <taxon>Pseudomonadati</taxon>
        <taxon>Pseudomonadota</taxon>
        <taxon>Alphaproteobacteria</taxon>
        <taxon>Hyphomicrobiales</taxon>
        <taxon>Phyllobacteriaceae</taxon>
        <taxon>Phyllobacterium</taxon>
    </lineage>
</organism>
<dbReference type="NCBIfam" id="TIGR03293">
    <property type="entry name" value="PhnG_redo"/>
    <property type="match status" value="1"/>
</dbReference>
<dbReference type="Proteomes" id="UP000241764">
    <property type="component" value="Unassembled WGS sequence"/>
</dbReference>
<name>A0A2P7AQT7_9HYPH</name>
<dbReference type="OrthoDB" id="3182891at2"/>
<reference evidence="2" key="1">
    <citation type="submission" date="2017-11" db="EMBL/GenBank/DDBJ databases">
        <authorList>
            <person name="Kuznetsova I."/>
            <person name="Sazanova A."/>
            <person name="Chirak E."/>
            <person name="Safronova V."/>
            <person name="Willems A."/>
        </authorList>
    </citation>
    <scope>NUCLEOTIDE SEQUENCE [LARGE SCALE GENOMIC DNA]</scope>
    <source>
        <strain evidence="2">CCBAU 03422</strain>
    </source>
</reference>
<dbReference type="GO" id="GO:0016829">
    <property type="term" value="F:lyase activity"/>
    <property type="evidence" value="ECO:0007669"/>
    <property type="project" value="UniProtKB-KW"/>
</dbReference>
<gene>
    <name evidence="1" type="primary">phnG</name>
    <name evidence="1" type="ORF">CU103_29260</name>
</gene>
<comment type="caution">
    <text evidence="1">The sequence shown here is derived from an EMBL/GenBank/DDBJ whole genome shotgun (WGS) entry which is preliminary data.</text>
</comment>
<sequence>MTTRSERMTLLAASDPAELDKHWKEFDRHPSLKWTRRPQVGAIAVRGRASRTGSLFELGEMTVTRCSVEVDGVRGYSYVAGRNKRHAALAAVFDALAESDGLNRSQIERILADLQAKLDRRRAGKIARANTSVVDLQE</sequence>
<evidence type="ECO:0000313" key="2">
    <source>
        <dbReference type="Proteomes" id="UP000241764"/>
    </source>
</evidence>
<protein>
    <submittedName>
        <fullName evidence="1">Phosphonate C-P lyase system protein PhnG</fullName>
    </submittedName>
</protein>
<dbReference type="GO" id="GO:0015716">
    <property type="term" value="P:organic phosphonate transport"/>
    <property type="evidence" value="ECO:0007669"/>
    <property type="project" value="InterPro"/>
</dbReference>
<dbReference type="InterPro" id="IPR009609">
    <property type="entry name" value="Phosphonate_metab_PhnG"/>
</dbReference>
<accession>A0A2P7AQT7</accession>
<keyword evidence="1" id="KW-0456">Lyase</keyword>
<proteinExistence type="predicted"/>
<dbReference type="RefSeq" id="WP_106667558.1">
    <property type="nucleotide sequence ID" value="NZ_PGGM01000021.1"/>
</dbReference>
<evidence type="ECO:0000313" key="1">
    <source>
        <dbReference type="EMBL" id="PSH56497.1"/>
    </source>
</evidence>
<dbReference type="EMBL" id="PGGM01000021">
    <property type="protein sequence ID" value="PSH56497.1"/>
    <property type="molecule type" value="Genomic_DNA"/>
</dbReference>
<dbReference type="GO" id="GO:0019634">
    <property type="term" value="P:organic phosphonate metabolic process"/>
    <property type="evidence" value="ECO:0007669"/>
    <property type="project" value="InterPro"/>
</dbReference>